<dbReference type="Gene3D" id="2.170.130.10">
    <property type="entry name" value="TonB-dependent receptor, plug domain"/>
    <property type="match status" value="2"/>
</dbReference>
<dbReference type="InterPro" id="IPR037682">
    <property type="entry name" value="TonB_C"/>
</dbReference>
<dbReference type="GO" id="GO:0098797">
    <property type="term" value="C:plasma membrane protein complex"/>
    <property type="evidence" value="ECO:0007669"/>
    <property type="project" value="TreeGrafter"/>
</dbReference>
<evidence type="ECO:0000256" key="6">
    <source>
        <dbReference type="ARBA" id="ARBA00022692"/>
    </source>
</evidence>
<evidence type="ECO:0000256" key="9">
    <source>
        <dbReference type="ARBA" id="ARBA00023136"/>
    </source>
</evidence>
<evidence type="ECO:0000256" key="4">
    <source>
        <dbReference type="ARBA" id="ARBA00022475"/>
    </source>
</evidence>
<dbReference type="PANTHER" id="PTHR33446">
    <property type="entry name" value="PROTEIN TONB-RELATED"/>
    <property type="match status" value="1"/>
</dbReference>
<dbReference type="Gene3D" id="3.30.1150.10">
    <property type="match status" value="1"/>
</dbReference>
<keyword evidence="4" id="KW-1003">Cell membrane</keyword>
<gene>
    <name evidence="13" type="ORF">IRJ16_11235</name>
</gene>
<sequence>MSWIKYLLEANLYLALFFAAYYLLMRKDTHYQLSRAYLLGTTLLAFAIPFLELGMLKPAVEIIEPAITTASDLTTGMPAYPIIIRDDLANAQPVEPINYYLWIYIAVGTVMAFGLIFRIMQLVRLARKGRTEKMGDIDLIRLDEDDHAFSFFNYLFISRGLASSDTIIRHEMVHIRQKHSYDIMYIEVLKIVCWFNPAVYFIHHSIKQLHEYIVDRAIAAEKDDVDRYTDFLIRNAYGLPAIAPANNFFTKNLLKDRIMMLHQKRSGSLATLKYLVAVPLTTGMLCLSTLGFSKDHYVLDIAPKALLKSKPAFAMTTNISERDIELKQLDPDLRSVTDTLPKAKSKPSQKTTTKKVDDQLKNILGPTSPLYVIDNVTITKENAATYGIKTFGNGASPLSFIPQENIASMEILKDGTAMSLYGERGKHGVILITTVKGKAKDETEAQEQVNSQYRSLGLDVSKFLTPTSPIYVVDGVRLTKENSSSYGYNVIGNNESPLSVIKQEDIASMEILKDAAAISMYGDAGRYGVILITTLKGQSKKAMATAAAMDSLQKMLPKLYKFIEMTTKYPSVARERGHQGKVFIVFNVNDDNKITNYKLLRGITDEIDQEVIRALKAWNAPAGFPKDLNFTLPISFNLAVQNDSGNDIQPVVLPTTSTLTPEPYTPNNFKSYSLSETVIRGYVRKSK</sequence>
<keyword evidence="8 11" id="KW-1133">Transmembrane helix</keyword>
<evidence type="ECO:0000256" key="2">
    <source>
        <dbReference type="ARBA" id="ARBA00006555"/>
    </source>
</evidence>
<dbReference type="Pfam" id="PF03544">
    <property type="entry name" value="TonB_C"/>
    <property type="match status" value="1"/>
</dbReference>
<accession>A0A929KXR5</accession>
<evidence type="ECO:0000256" key="11">
    <source>
        <dbReference type="SAM" id="Phobius"/>
    </source>
</evidence>
<dbReference type="InterPro" id="IPR008756">
    <property type="entry name" value="Peptidase_M56"/>
</dbReference>
<comment type="caution">
    <text evidence="13">The sequence shown here is derived from an EMBL/GenBank/DDBJ whole genome shotgun (WGS) entry which is preliminary data.</text>
</comment>
<dbReference type="NCBIfam" id="TIGR01352">
    <property type="entry name" value="tonB_Cterm"/>
    <property type="match status" value="1"/>
</dbReference>
<dbReference type="GO" id="GO:0015031">
    <property type="term" value="P:protein transport"/>
    <property type="evidence" value="ECO:0007669"/>
    <property type="project" value="UniProtKB-KW"/>
</dbReference>
<evidence type="ECO:0000256" key="10">
    <source>
        <dbReference type="SAM" id="MobiDB-lite"/>
    </source>
</evidence>
<dbReference type="InterPro" id="IPR012910">
    <property type="entry name" value="Plug_dom"/>
</dbReference>
<evidence type="ECO:0000259" key="12">
    <source>
        <dbReference type="PROSITE" id="PS52015"/>
    </source>
</evidence>
<feature type="domain" description="TonB C-terminal" evidence="12">
    <location>
        <begin position="554"/>
        <end position="645"/>
    </location>
</feature>
<name>A0A929KXR5_9SPHI</name>
<dbReference type="AlphaFoldDB" id="A0A929KXR5"/>
<feature type="region of interest" description="Disordered" evidence="10">
    <location>
        <begin position="336"/>
        <end position="357"/>
    </location>
</feature>
<keyword evidence="9 11" id="KW-0472">Membrane</keyword>
<organism evidence="13 14">
    <name type="scientific">Mucilaginibacter myungsuensis</name>
    <dbReference type="NCBI Taxonomy" id="649104"/>
    <lineage>
        <taxon>Bacteria</taxon>
        <taxon>Pseudomonadati</taxon>
        <taxon>Bacteroidota</taxon>
        <taxon>Sphingobacteriia</taxon>
        <taxon>Sphingobacteriales</taxon>
        <taxon>Sphingobacteriaceae</taxon>
        <taxon>Mucilaginibacter</taxon>
    </lineage>
</organism>
<dbReference type="RefSeq" id="WP_194111679.1">
    <property type="nucleotide sequence ID" value="NZ_JADFFL010000004.1"/>
</dbReference>
<evidence type="ECO:0000313" key="14">
    <source>
        <dbReference type="Proteomes" id="UP000622475"/>
    </source>
</evidence>
<evidence type="ECO:0000256" key="5">
    <source>
        <dbReference type="ARBA" id="ARBA00022519"/>
    </source>
</evidence>
<dbReference type="Pfam" id="PF07715">
    <property type="entry name" value="Plug"/>
    <property type="match status" value="1"/>
</dbReference>
<dbReference type="SUPFAM" id="SSF74653">
    <property type="entry name" value="TolA/TonB C-terminal domain"/>
    <property type="match status" value="1"/>
</dbReference>
<dbReference type="SUPFAM" id="SSF56935">
    <property type="entry name" value="Porins"/>
    <property type="match status" value="2"/>
</dbReference>
<dbReference type="EMBL" id="JADFFL010000004">
    <property type="protein sequence ID" value="MBE9662455.1"/>
    <property type="molecule type" value="Genomic_DNA"/>
</dbReference>
<keyword evidence="3" id="KW-0813">Transport</keyword>
<keyword evidence="5" id="KW-0997">Cell inner membrane</keyword>
<evidence type="ECO:0000256" key="7">
    <source>
        <dbReference type="ARBA" id="ARBA00022927"/>
    </source>
</evidence>
<dbReference type="PROSITE" id="PS52015">
    <property type="entry name" value="TONB_CTD"/>
    <property type="match status" value="1"/>
</dbReference>
<reference evidence="13" key="1">
    <citation type="submission" date="2020-10" db="EMBL/GenBank/DDBJ databases">
        <title>Mucilaginibacter mali sp. nov., isolated from rhizosphere soil of apple orchard.</title>
        <authorList>
            <person name="Lee J.-S."/>
            <person name="Kim H.S."/>
            <person name="Kim J.-S."/>
        </authorList>
    </citation>
    <scope>NUCLEOTIDE SEQUENCE</scope>
    <source>
        <strain evidence="13">KCTC 22746</strain>
    </source>
</reference>
<dbReference type="InterPro" id="IPR006260">
    <property type="entry name" value="TonB/TolA_C"/>
</dbReference>
<evidence type="ECO:0000256" key="8">
    <source>
        <dbReference type="ARBA" id="ARBA00022989"/>
    </source>
</evidence>
<keyword evidence="7" id="KW-0653">Protein transport</keyword>
<dbReference type="PANTHER" id="PTHR33446:SF2">
    <property type="entry name" value="PROTEIN TONB"/>
    <property type="match status" value="1"/>
</dbReference>
<evidence type="ECO:0000256" key="1">
    <source>
        <dbReference type="ARBA" id="ARBA00004383"/>
    </source>
</evidence>
<comment type="similarity">
    <text evidence="2">Belongs to the TonB family.</text>
</comment>
<evidence type="ECO:0000313" key="13">
    <source>
        <dbReference type="EMBL" id="MBE9662455.1"/>
    </source>
</evidence>
<feature type="transmembrane region" description="Helical" evidence="11">
    <location>
        <begin position="36"/>
        <end position="56"/>
    </location>
</feature>
<keyword evidence="6 11" id="KW-0812">Transmembrane</keyword>
<dbReference type="CDD" id="cd07341">
    <property type="entry name" value="M56_BlaR1_MecR1_like"/>
    <property type="match status" value="1"/>
</dbReference>
<dbReference type="InterPro" id="IPR037066">
    <property type="entry name" value="Plug_dom_sf"/>
</dbReference>
<dbReference type="InterPro" id="IPR051045">
    <property type="entry name" value="TonB-dependent_transducer"/>
</dbReference>
<feature type="transmembrane region" description="Helical" evidence="11">
    <location>
        <begin position="6"/>
        <end position="24"/>
    </location>
</feature>
<protein>
    <submittedName>
        <fullName evidence="13">TonB family protein</fullName>
    </submittedName>
</protein>
<dbReference type="Proteomes" id="UP000622475">
    <property type="component" value="Unassembled WGS sequence"/>
</dbReference>
<feature type="transmembrane region" description="Helical" evidence="11">
    <location>
        <begin position="99"/>
        <end position="120"/>
    </location>
</feature>
<dbReference type="Pfam" id="PF05569">
    <property type="entry name" value="Peptidase_M56"/>
    <property type="match status" value="1"/>
</dbReference>
<evidence type="ECO:0000256" key="3">
    <source>
        <dbReference type="ARBA" id="ARBA00022448"/>
    </source>
</evidence>
<dbReference type="GO" id="GO:0031992">
    <property type="term" value="F:energy transducer activity"/>
    <property type="evidence" value="ECO:0007669"/>
    <property type="project" value="TreeGrafter"/>
</dbReference>
<keyword evidence="14" id="KW-1185">Reference proteome</keyword>
<proteinExistence type="inferred from homology"/>
<dbReference type="GO" id="GO:0055085">
    <property type="term" value="P:transmembrane transport"/>
    <property type="evidence" value="ECO:0007669"/>
    <property type="project" value="InterPro"/>
</dbReference>
<comment type="subcellular location">
    <subcellularLocation>
        <location evidence="1">Cell inner membrane</location>
        <topology evidence="1">Single-pass membrane protein</topology>
        <orientation evidence="1">Periplasmic side</orientation>
    </subcellularLocation>
</comment>